<dbReference type="PATRIC" id="fig|1235802.3.peg.2126"/>
<feature type="transmembrane region" description="Helical" evidence="10">
    <location>
        <begin position="173"/>
        <end position="194"/>
    </location>
</feature>
<dbReference type="Pfam" id="PF01554">
    <property type="entry name" value="MatE"/>
    <property type="match status" value="2"/>
</dbReference>
<feature type="transmembrane region" description="Helical" evidence="10">
    <location>
        <begin position="200"/>
        <end position="222"/>
    </location>
</feature>
<dbReference type="GO" id="GO:0015297">
    <property type="term" value="F:antiporter activity"/>
    <property type="evidence" value="ECO:0007669"/>
    <property type="project" value="InterPro"/>
</dbReference>
<keyword evidence="5" id="KW-1003">Cell membrane</keyword>
<evidence type="ECO:0000256" key="6">
    <source>
        <dbReference type="ARBA" id="ARBA00022692"/>
    </source>
</evidence>
<organism evidence="11 12">
    <name type="scientific">Eubacterium plexicaudatum ASF492</name>
    <dbReference type="NCBI Taxonomy" id="1235802"/>
    <lineage>
        <taxon>Bacteria</taxon>
        <taxon>Bacillati</taxon>
        <taxon>Bacillota</taxon>
        <taxon>Clostridia</taxon>
        <taxon>Eubacteriales</taxon>
        <taxon>Eubacteriaceae</taxon>
        <taxon>Eubacterium</taxon>
    </lineage>
</organism>
<feature type="transmembrane region" description="Helical" evidence="10">
    <location>
        <begin position="24"/>
        <end position="44"/>
    </location>
</feature>
<dbReference type="EMBL" id="AQFT01000065">
    <property type="protein sequence ID" value="EMZ28159.1"/>
    <property type="molecule type" value="Genomic_DNA"/>
</dbReference>
<keyword evidence="8 10" id="KW-0472">Membrane</keyword>
<gene>
    <name evidence="11" type="ORF">C823_02003</name>
</gene>
<evidence type="ECO:0000256" key="4">
    <source>
        <dbReference type="ARBA" id="ARBA00022448"/>
    </source>
</evidence>
<proteinExistence type="inferred from homology"/>
<dbReference type="Proteomes" id="UP000012589">
    <property type="component" value="Unassembled WGS sequence"/>
</dbReference>
<keyword evidence="12" id="KW-1185">Reference proteome</keyword>
<dbReference type="HOGENOM" id="CLU_012893_0_2_9"/>
<dbReference type="GO" id="GO:0005886">
    <property type="term" value="C:plasma membrane"/>
    <property type="evidence" value="ECO:0007669"/>
    <property type="project" value="UniProtKB-SubCell"/>
</dbReference>
<evidence type="ECO:0000313" key="11">
    <source>
        <dbReference type="EMBL" id="EMZ28159.1"/>
    </source>
</evidence>
<dbReference type="PIRSF" id="PIRSF006603">
    <property type="entry name" value="DinF"/>
    <property type="match status" value="1"/>
</dbReference>
<dbReference type="STRING" id="1235802.C823_02003"/>
<dbReference type="InterPro" id="IPR045070">
    <property type="entry name" value="MATE_MepA-like"/>
</dbReference>
<feature type="transmembrane region" description="Helical" evidence="10">
    <location>
        <begin position="394"/>
        <end position="418"/>
    </location>
</feature>
<keyword evidence="6 10" id="KW-0812">Transmembrane</keyword>
<protein>
    <recommendedName>
        <fullName evidence="3">Multidrug export protein MepA</fullName>
    </recommendedName>
</protein>
<feature type="transmembrane region" description="Helical" evidence="10">
    <location>
        <begin position="367"/>
        <end position="387"/>
    </location>
</feature>
<dbReference type="eggNOG" id="COG0534">
    <property type="taxonomic scope" value="Bacteria"/>
</dbReference>
<evidence type="ECO:0000256" key="5">
    <source>
        <dbReference type="ARBA" id="ARBA00022475"/>
    </source>
</evidence>
<dbReference type="InterPro" id="IPR051327">
    <property type="entry name" value="MATE_MepA_subfamily"/>
</dbReference>
<sequence>MMMQHHKKSNAVIRLSDHFNYRRIIRFTLPSIIMLVFTSIYGVIDGFFVSNFVGKTPFAALNFIMPFLMVLGALGFMFGTGGSALIAKTMGEGKKAEANQMFSLFIYITAACGFVIAVCGILFIRPIAAALGAEGHLLEQSVLYGRICLLALPALMLQYEFQSFFSTAEKPNMGLAITVLAGITNILLDALFVAVLHMGLAGAAAATVCGQLVGGIAPVFYFARKNNSLLQLTKTSFDGMALWKACTNGSSELMTNISMSLVSMLYNVQLMKYAGENGIAAYGVLMYVNFVFLAVFIGYSVGAAPVISYHYGAGNHAELSSLLRKSLCITLIFSIGMLLLAQTLAKPLSIIFVGYDTQLLSLTLRGFHIFSFSFLFAGAAIFGSAFFTALNNGFISALISFLRTLVFQVAAILIFPLIWNIDGIWISVAAAELMAAVITVLLLLGMRRKYRY</sequence>
<evidence type="ECO:0000256" key="10">
    <source>
        <dbReference type="SAM" id="Phobius"/>
    </source>
</evidence>
<evidence type="ECO:0000256" key="9">
    <source>
        <dbReference type="ARBA" id="ARBA00023251"/>
    </source>
</evidence>
<feature type="transmembrane region" description="Helical" evidence="10">
    <location>
        <begin position="64"/>
        <end position="87"/>
    </location>
</feature>
<comment type="caution">
    <text evidence="11">The sequence shown here is derived from an EMBL/GenBank/DDBJ whole genome shotgun (WGS) entry which is preliminary data.</text>
</comment>
<evidence type="ECO:0000256" key="7">
    <source>
        <dbReference type="ARBA" id="ARBA00022989"/>
    </source>
</evidence>
<dbReference type="GO" id="GO:0042910">
    <property type="term" value="F:xenobiotic transmembrane transporter activity"/>
    <property type="evidence" value="ECO:0007669"/>
    <property type="project" value="InterPro"/>
</dbReference>
<dbReference type="GO" id="GO:0046677">
    <property type="term" value="P:response to antibiotic"/>
    <property type="evidence" value="ECO:0007669"/>
    <property type="project" value="UniProtKB-KW"/>
</dbReference>
<reference evidence="11 12" key="1">
    <citation type="journal article" date="2014" name="Genome Announc.">
        <title>Draft genome sequences of the altered schaedler flora, a defined bacterial community from gnotobiotic mice.</title>
        <authorList>
            <person name="Wannemuehler M.J."/>
            <person name="Overstreet A.M."/>
            <person name="Ward D.V."/>
            <person name="Phillips G.J."/>
        </authorList>
    </citation>
    <scope>NUCLEOTIDE SEQUENCE [LARGE SCALE GENOMIC DNA]</scope>
    <source>
        <strain evidence="11 12">ASF492</strain>
    </source>
</reference>
<dbReference type="PANTHER" id="PTHR43823:SF3">
    <property type="entry name" value="MULTIDRUG EXPORT PROTEIN MEPA"/>
    <property type="match status" value="1"/>
</dbReference>
<dbReference type="InterPro" id="IPR002528">
    <property type="entry name" value="MATE_fam"/>
</dbReference>
<name>N2AUJ2_9FIRM</name>
<comment type="subcellular location">
    <subcellularLocation>
        <location evidence="1">Cell membrane</location>
        <topology evidence="1">Multi-pass membrane protein</topology>
    </subcellularLocation>
</comment>
<dbReference type="AlphaFoldDB" id="N2AUJ2"/>
<keyword evidence="9" id="KW-0046">Antibiotic resistance</keyword>
<evidence type="ECO:0000256" key="8">
    <source>
        <dbReference type="ARBA" id="ARBA00023136"/>
    </source>
</evidence>
<dbReference type="CDD" id="cd13143">
    <property type="entry name" value="MATE_MepA_like"/>
    <property type="match status" value="1"/>
</dbReference>
<feature type="transmembrane region" description="Helical" evidence="10">
    <location>
        <begin position="424"/>
        <end position="444"/>
    </location>
</feature>
<accession>N2AUJ2</accession>
<comment type="similarity">
    <text evidence="2">Belongs to the multi antimicrobial extrusion (MATE) (TC 2.A.66.1) family. MepA subfamily.</text>
</comment>
<dbReference type="PANTHER" id="PTHR43823">
    <property type="entry name" value="SPORULATION PROTEIN YKVU"/>
    <property type="match status" value="1"/>
</dbReference>
<keyword evidence="4" id="KW-0813">Transport</keyword>
<feature type="transmembrane region" description="Helical" evidence="10">
    <location>
        <begin position="99"/>
        <end position="123"/>
    </location>
</feature>
<evidence type="ECO:0000256" key="1">
    <source>
        <dbReference type="ARBA" id="ARBA00004651"/>
    </source>
</evidence>
<feature type="transmembrane region" description="Helical" evidence="10">
    <location>
        <begin position="327"/>
        <end position="355"/>
    </location>
</feature>
<evidence type="ECO:0000313" key="12">
    <source>
        <dbReference type="Proteomes" id="UP000012589"/>
    </source>
</evidence>
<evidence type="ECO:0000256" key="2">
    <source>
        <dbReference type="ARBA" id="ARBA00008417"/>
    </source>
</evidence>
<feature type="transmembrane region" description="Helical" evidence="10">
    <location>
        <begin position="286"/>
        <end position="307"/>
    </location>
</feature>
<dbReference type="InterPro" id="IPR048279">
    <property type="entry name" value="MdtK-like"/>
</dbReference>
<evidence type="ECO:0000256" key="3">
    <source>
        <dbReference type="ARBA" id="ARBA00022106"/>
    </source>
</evidence>
<keyword evidence="7 10" id="KW-1133">Transmembrane helix</keyword>